<comment type="caution">
    <text evidence="1">The sequence shown here is derived from an EMBL/GenBank/DDBJ whole genome shotgun (WGS) entry which is preliminary data.</text>
</comment>
<dbReference type="AlphaFoldDB" id="A0ABD3RWH9"/>
<evidence type="ECO:0000313" key="1">
    <source>
        <dbReference type="EMBL" id="KAL3816586.1"/>
    </source>
</evidence>
<gene>
    <name evidence="1" type="ORF">ACHAXA_003826</name>
</gene>
<organism evidence="1 2">
    <name type="scientific">Cyclostephanos tholiformis</name>
    <dbReference type="NCBI Taxonomy" id="382380"/>
    <lineage>
        <taxon>Eukaryota</taxon>
        <taxon>Sar</taxon>
        <taxon>Stramenopiles</taxon>
        <taxon>Ochrophyta</taxon>
        <taxon>Bacillariophyta</taxon>
        <taxon>Coscinodiscophyceae</taxon>
        <taxon>Thalassiosirophycidae</taxon>
        <taxon>Stephanodiscales</taxon>
        <taxon>Stephanodiscaceae</taxon>
        <taxon>Cyclostephanos</taxon>
    </lineage>
</organism>
<accession>A0ABD3RWH9</accession>
<proteinExistence type="predicted"/>
<dbReference type="EMBL" id="JALLPB020000142">
    <property type="protein sequence ID" value="KAL3816586.1"/>
    <property type="molecule type" value="Genomic_DNA"/>
</dbReference>
<protein>
    <submittedName>
        <fullName evidence="1">Uncharacterized protein</fullName>
    </submittedName>
</protein>
<name>A0ABD3RWH9_9STRA</name>
<evidence type="ECO:0000313" key="2">
    <source>
        <dbReference type="Proteomes" id="UP001530377"/>
    </source>
</evidence>
<sequence length="86" mass="9856">MPKKLDFAEYMYDRVGGGGDFHIIAGALRKARLICNIGRGKKRSSKRLANERTKIDKEGFVYLCRIHCGAEIVILSHSEYDMIFYI</sequence>
<keyword evidence="2" id="KW-1185">Reference proteome</keyword>
<dbReference type="Proteomes" id="UP001530377">
    <property type="component" value="Unassembled WGS sequence"/>
</dbReference>
<reference evidence="1 2" key="1">
    <citation type="submission" date="2024-10" db="EMBL/GenBank/DDBJ databases">
        <title>Updated reference genomes for cyclostephanoid diatoms.</title>
        <authorList>
            <person name="Roberts W.R."/>
            <person name="Alverson A.J."/>
        </authorList>
    </citation>
    <scope>NUCLEOTIDE SEQUENCE [LARGE SCALE GENOMIC DNA]</scope>
    <source>
        <strain evidence="1 2">AJA228-03</strain>
    </source>
</reference>